<protein>
    <submittedName>
        <fullName evidence="1">Uncharacterized protein</fullName>
    </submittedName>
</protein>
<dbReference type="AlphaFoldDB" id="A0A0A8YL57"/>
<reference evidence="1" key="1">
    <citation type="submission" date="2014-09" db="EMBL/GenBank/DDBJ databases">
        <authorList>
            <person name="Magalhaes I.L.F."/>
            <person name="Oliveira U."/>
            <person name="Santos F.R."/>
            <person name="Vidigal T.H.D.A."/>
            <person name="Brescovit A.D."/>
            <person name="Santos A.J."/>
        </authorList>
    </citation>
    <scope>NUCLEOTIDE SEQUENCE</scope>
    <source>
        <tissue evidence="1">Shoot tissue taken approximately 20 cm above the soil surface</tissue>
    </source>
</reference>
<name>A0A0A8YL57_ARUDO</name>
<organism evidence="1">
    <name type="scientific">Arundo donax</name>
    <name type="common">Giant reed</name>
    <name type="synonym">Donax arundinaceus</name>
    <dbReference type="NCBI Taxonomy" id="35708"/>
    <lineage>
        <taxon>Eukaryota</taxon>
        <taxon>Viridiplantae</taxon>
        <taxon>Streptophyta</taxon>
        <taxon>Embryophyta</taxon>
        <taxon>Tracheophyta</taxon>
        <taxon>Spermatophyta</taxon>
        <taxon>Magnoliopsida</taxon>
        <taxon>Liliopsida</taxon>
        <taxon>Poales</taxon>
        <taxon>Poaceae</taxon>
        <taxon>PACMAD clade</taxon>
        <taxon>Arundinoideae</taxon>
        <taxon>Arundineae</taxon>
        <taxon>Arundo</taxon>
    </lineage>
</organism>
<evidence type="ECO:0000313" key="1">
    <source>
        <dbReference type="EMBL" id="JAD23242.1"/>
    </source>
</evidence>
<proteinExistence type="predicted"/>
<accession>A0A0A8YL57</accession>
<reference evidence="1" key="2">
    <citation type="journal article" date="2015" name="Data Brief">
        <title>Shoot transcriptome of the giant reed, Arundo donax.</title>
        <authorList>
            <person name="Barrero R.A."/>
            <person name="Guerrero F.D."/>
            <person name="Moolhuijzen P."/>
            <person name="Goolsby J.A."/>
            <person name="Tidwell J."/>
            <person name="Bellgard S.E."/>
            <person name="Bellgard M.I."/>
        </authorList>
    </citation>
    <scope>NUCLEOTIDE SEQUENCE</scope>
    <source>
        <tissue evidence="1">Shoot tissue taken approximately 20 cm above the soil surface</tissue>
    </source>
</reference>
<sequence>MWALEQSFQGVECINIVVYSQVWNTLHVMMT</sequence>
<dbReference type="EMBL" id="GBRH01274653">
    <property type="protein sequence ID" value="JAD23242.1"/>
    <property type="molecule type" value="Transcribed_RNA"/>
</dbReference>